<feature type="compositionally biased region" description="Acidic residues" evidence="10">
    <location>
        <begin position="15"/>
        <end position="44"/>
    </location>
</feature>
<dbReference type="EMBL" id="BAAANY010000007">
    <property type="protein sequence ID" value="GAA1668029.1"/>
    <property type="molecule type" value="Genomic_DNA"/>
</dbReference>
<dbReference type="PANTHER" id="PTHR33910">
    <property type="entry name" value="PROTEIN TRANSLOCASE SUBUNIT SECE"/>
    <property type="match status" value="1"/>
</dbReference>
<keyword evidence="6 9" id="KW-1133">Transmembrane helix</keyword>
<evidence type="ECO:0000256" key="4">
    <source>
        <dbReference type="ARBA" id="ARBA00022692"/>
    </source>
</evidence>
<keyword evidence="4 9" id="KW-0812">Transmembrane</keyword>
<evidence type="ECO:0000256" key="10">
    <source>
        <dbReference type="SAM" id="MobiDB-lite"/>
    </source>
</evidence>
<feature type="transmembrane region" description="Helical" evidence="9">
    <location>
        <begin position="98"/>
        <end position="119"/>
    </location>
</feature>
<keyword evidence="2 9" id="KW-0813">Transport</keyword>
<protein>
    <recommendedName>
        <fullName evidence="9">Protein translocase subunit SecE</fullName>
    </recommendedName>
</protein>
<evidence type="ECO:0000256" key="9">
    <source>
        <dbReference type="HAMAP-Rule" id="MF_00422"/>
    </source>
</evidence>
<feature type="region of interest" description="Disordered" evidence="10">
    <location>
        <begin position="1"/>
        <end position="71"/>
    </location>
</feature>
<dbReference type="Proteomes" id="UP001500618">
    <property type="component" value="Unassembled WGS sequence"/>
</dbReference>
<dbReference type="PANTHER" id="PTHR33910:SF1">
    <property type="entry name" value="PROTEIN TRANSLOCASE SUBUNIT SECE"/>
    <property type="match status" value="1"/>
</dbReference>
<keyword evidence="5 9" id="KW-0653">Protein transport</keyword>
<evidence type="ECO:0000313" key="11">
    <source>
        <dbReference type="EMBL" id="GAA1668029.1"/>
    </source>
</evidence>
<dbReference type="InterPro" id="IPR038379">
    <property type="entry name" value="SecE_sf"/>
</dbReference>
<evidence type="ECO:0000256" key="2">
    <source>
        <dbReference type="ARBA" id="ARBA00022448"/>
    </source>
</evidence>
<reference evidence="11 12" key="1">
    <citation type="journal article" date="2019" name="Int. J. Syst. Evol. Microbiol.">
        <title>The Global Catalogue of Microorganisms (GCM) 10K type strain sequencing project: providing services to taxonomists for standard genome sequencing and annotation.</title>
        <authorList>
            <consortium name="The Broad Institute Genomics Platform"/>
            <consortium name="The Broad Institute Genome Sequencing Center for Infectious Disease"/>
            <person name="Wu L."/>
            <person name="Ma J."/>
        </authorList>
    </citation>
    <scope>NUCLEOTIDE SEQUENCE [LARGE SCALE GENOMIC DNA]</scope>
    <source>
        <strain evidence="11 12">JCM 14718</strain>
    </source>
</reference>
<keyword evidence="3 9" id="KW-1003">Cell membrane</keyword>
<keyword evidence="8 9" id="KW-0472">Membrane</keyword>
<evidence type="ECO:0000256" key="1">
    <source>
        <dbReference type="ARBA" id="ARBA00004370"/>
    </source>
</evidence>
<evidence type="ECO:0000256" key="3">
    <source>
        <dbReference type="ARBA" id="ARBA00022475"/>
    </source>
</evidence>
<dbReference type="InterPro" id="IPR001901">
    <property type="entry name" value="Translocase_SecE/Sec61-g"/>
</dbReference>
<evidence type="ECO:0000256" key="8">
    <source>
        <dbReference type="ARBA" id="ARBA00023136"/>
    </source>
</evidence>
<proteinExistence type="inferred from homology"/>
<dbReference type="InterPro" id="IPR005807">
    <property type="entry name" value="SecE_bac"/>
</dbReference>
<dbReference type="Pfam" id="PF00584">
    <property type="entry name" value="SecE"/>
    <property type="match status" value="1"/>
</dbReference>
<sequence>MEEASVAKGKGSAPADDEADAVLPDDTDTTQDDADAVDDSAEESGESRRSSDKSDRKSDRPKSKRGGGRTNPVSWVLRFVREVVAELGKVIWPTRKDLITYTLVVVVFLVVMVALVAGLDVGFERLALLVFGGGTSS</sequence>
<dbReference type="Gene3D" id="1.20.5.1030">
    <property type="entry name" value="Preprotein translocase secy subunit"/>
    <property type="match status" value="1"/>
</dbReference>
<organism evidence="11 12">
    <name type="scientific">Fodinicola feengrottensis</name>
    <dbReference type="NCBI Taxonomy" id="435914"/>
    <lineage>
        <taxon>Bacteria</taxon>
        <taxon>Bacillati</taxon>
        <taxon>Actinomycetota</taxon>
        <taxon>Actinomycetes</taxon>
        <taxon>Mycobacteriales</taxon>
        <taxon>Fodinicola</taxon>
    </lineage>
</organism>
<name>A0ABN2GAF0_9ACTN</name>
<dbReference type="HAMAP" id="MF_00422">
    <property type="entry name" value="SecE"/>
    <property type="match status" value="1"/>
</dbReference>
<evidence type="ECO:0000256" key="6">
    <source>
        <dbReference type="ARBA" id="ARBA00022989"/>
    </source>
</evidence>
<dbReference type="NCBIfam" id="TIGR00964">
    <property type="entry name" value="secE_bact"/>
    <property type="match status" value="1"/>
</dbReference>
<evidence type="ECO:0000313" key="12">
    <source>
        <dbReference type="Proteomes" id="UP001500618"/>
    </source>
</evidence>
<accession>A0ABN2GAF0</accession>
<evidence type="ECO:0000256" key="7">
    <source>
        <dbReference type="ARBA" id="ARBA00023010"/>
    </source>
</evidence>
<comment type="similarity">
    <text evidence="9">Belongs to the SecE/SEC61-gamma family.</text>
</comment>
<keyword evidence="12" id="KW-1185">Reference proteome</keyword>
<evidence type="ECO:0000256" key="5">
    <source>
        <dbReference type="ARBA" id="ARBA00022927"/>
    </source>
</evidence>
<keyword evidence="7 9" id="KW-0811">Translocation</keyword>
<comment type="function">
    <text evidence="9">Essential subunit of the Sec protein translocation channel SecYEG. Clamps together the 2 halves of SecY. May contact the channel plug during translocation.</text>
</comment>
<comment type="subcellular location">
    <subcellularLocation>
        <location evidence="9">Cell membrane</location>
        <topology evidence="9">Single-pass membrane protein</topology>
    </subcellularLocation>
    <subcellularLocation>
        <location evidence="1">Membrane</location>
    </subcellularLocation>
</comment>
<comment type="subunit">
    <text evidence="9">Component of the Sec protein translocase complex. Heterotrimer consisting of SecY, SecE and SecG subunits. The heterotrimers can form oligomers, although 1 heterotrimer is thought to be able to translocate proteins. Interacts with the ribosome. Interacts with SecDF, and other proteins may be involved. Interacts with SecA.</text>
</comment>
<gene>
    <name evidence="9" type="primary">secE</name>
    <name evidence="11" type="ORF">GCM10009765_16680</name>
</gene>
<comment type="caution">
    <text evidence="11">The sequence shown here is derived from an EMBL/GenBank/DDBJ whole genome shotgun (WGS) entry which is preliminary data.</text>
</comment>
<feature type="compositionally biased region" description="Basic and acidic residues" evidence="10">
    <location>
        <begin position="45"/>
        <end position="61"/>
    </location>
</feature>